<dbReference type="GeneTree" id="ENSGT00940000165494"/>
<proteinExistence type="predicted"/>
<dbReference type="InterPro" id="IPR001846">
    <property type="entry name" value="VWF_type-D"/>
</dbReference>
<dbReference type="Ensembl" id="ENSCSAT00000002590.1">
    <property type="protein sequence ID" value="ENSCSAP00000000892.1"/>
    <property type="gene ID" value="ENSCSAG00000004559.1"/>
</dbReference>
<feature type="domain" description="VWFD" evidence="1">
    <location>
        <begin position="70"/>
        <end position="143"/>
    </location>
</feature>
<accession>A0A0D9QX03</accession>
<reference evidence="2 3" key="1">
    <citation type="submission" date="2014-03" db="EMBL/GenBank/DDBJ databases">
        <authorList>
            <person name="Warren W."/>
            <person name="Wilson R.K."/>
        </authorList>
    </citation>
    <scope>NUCLEOTIDE SEQUENCE</scope>
</reference>
<dbReference type="EMBL" id="AQIB01134445">
    <property type="status" value="NOT_ANNOTATED_CDS"/>
    <property type="molecule type" value="Genomic_DNA"/>
</dbReference>
<protein>
    <recommendedName>
        <fullName evidence="1">VWFD domain-containing protein</fullName>
    </recommendedName>
</protein>
<reference evidence="2" key="2">
    <citation type="submission" date="2025-08" db="UniProtKB">
        <authorList>
            <consortium name="Ensembl"/>
        </authorList>
    </citation>
    <scope>IDENTIFICATION</scope>
</reference>
<dbReference type="STRING" id="60711.ENSCSAP00000000892"/>
<dbReference type="eggNOG" id="KOG1216">
    <property type="taxonomic scope" value="Eukaryota"/>
</dbReference>
<organism evidence="2 3">
    <name type="scientific">Chlorocebus sabaeus</name>
    <name type="common">Green monkey</name>
    <name type="synonym">Simia sabaea</name>
    <dbReference type="NCBI Taxonomy" id="60711"/>
    <lineage>
        <taxon>Eukaryota</taxon>
        <taxon>Metazoa</taxon>
        <taxon>Chordata</taxon>
        <taxon>Craniata</taxon>
        <taxon>Vertebrata</taxon>
        <taxon>Euteleostomi</taxon>
        <taxon>Mammalia</taxon>
        <taxon>Eutheria</taxon>
        <taxon>Euarchontoglires</taxon>
        <taxon>Primates</taxon>
        <taxon>Haplorrhini</taxon>
        <taxon>Catarrhini</taxon>
        <taxon>Cercopithecidae</taxon>
        <taxon>Cercopithecinae</taxon>
        <taxon>Chlorocebus</taxon>
    </lineage>
</organism>
<dbReference type="PROSITE" id="PS51233">
    <property type="entry name" value="VWFD"/>
    <property type="match status" value="1"/>
</dbReference>
<evidence type="ECO:0000313" key="3">
    <source>
        <dbReference type="Proteomes" id="UP000029965"/>
    </source>
</evidence>
<name>A0A0D9QX03_CHLSB</name>
<evidence type="ECO:0000259" key="1">
    <source>
        <dbReference type="PROSITE" id="PS51233"/>
    </source>
</evidence>
<dbReference type="Proteomes" id="UP000029965">
    <property type="component" value="Chromosome 6"/>
</dbReference>
<keyword evidence="3" id="KW-1185">Reference proteome</keyword>
<evidence type="ECO:0000313" key="2">
    <source>
        <dbReference type="Ensembl" id="ENSCSAP00000000892.1"/>
    </source>
</evidence>
<dbReference type="AlphaFoldDB" id="A0A0D9QX03"/>
<dbReference type="OMA" id="QPHCVHF"/>
<sequence>DCVPPIQCGCSTGGSYHPAREAFWAGEHWEQFCHREASTHAVCCSPSSCGPGQRCGTLRGIFGCHPLSPGICQATMHSHVASFDRKTVEFPGTCASVFTESCGSSSSLPLFNGEGEQVQQPHCVHFKDVGSWDPGLPEERALT</sequence>
<dbReference type="Bgee" id="ENSCSAG00000004559">
    <property type="expression patterns" value="Expressed in blood"/>
</dbReference>
<reference evidence="2" key="3">
    <citation type="submission" date="2025-09" db="UniProtKB">
        <authorList>
            <consortium name="Ensembl"/>
        </authorList>
    </citation>
    <scope>IDENTIFICATION</scope>
</reference>